<dbReference type="AlphaFoldDB" id="A0A5B8XNS2"/>
<dbReference type="SUPFAM" id="SSF52540">
    <property type="entry name" value="P-loop containing nucleoside triphosphate hydrolases"/>
    <property type="match status" value="1"/>
</dbReference>
<feature type="domain" description="AAA" evidence="1">
    <location>
        <begin position="26"/>
        <end position="206"/>
    </location>
</feature>
<organism evidence="2 3">
    <name type="scientific">Microvenator marinus</name>
    <dbReference type="NCBI Taxonomy" id="2600177"/>
    <lineage>
        <taxon>Bacteria</taxon>
        <taxon>Deltaproteobacteria</taxon>
        <taxon>Bradymonadales</taxon>
        <taxon>Microvenatoraceae</taxon>
        <taxon>Microvenator</taxon>
    </lineage>
</organism>
<proteinExistence type="predicted"/>
<dbReference type="PANTHER" id="PTHR13696">
    <property type="entry name" value="P-LOOP CONTAINING NUCLEOSIDE TRIPHOSPHATE HYDROLASE"/>
    <property type="match status" value="1"/>
</dbReference>
<dbReference type="KEGG" id="bbae:FRD01_06475"/>
<dbReference type="RefSeq" id="WP_146958576.1">
    <property type="nucleotide sequence ID" value="NZ_CP042467.1"/>
</dbReference>
<dbReference type="Proteomes" id="UP000321595">
    <property type="component" value="Chromosome"/>
</dbReference>
<protein>
    <submittedName>
        <fullName evidence="2">ParA family protein</fullName>
    </submittedName>
</protein>
<reference evidence="2 3" key="1">
    <citation type="submission" date="2019-08" db="EMBL/GenBank/DDBJ databases">
        <authorList>
            <person name="Liang Q."/>
        </authorList>
    </citation>
    <scope>NUCLEOTIDE SEQUENCE [LARGE SCALE GENOMIC DNA]</scope>
    <source>
        <strain evidence="2 3">V1718</strain>
    </source>
</reference>
<evidence type="ECO:0000313" key="2">
    <source>
        <dbReference type="EMBL" id="QED26891.1"/>
    </source>
</evidence>
<evidence type="ECO:0000259" key="1">
    <source>
        <dbReference type="Pfam" id="PF13614"/>
    </source>
</evidence>
<evidence type="ECO:0000313" key="3">
    <source>
        <dbReference type="Proteomes" id="UP000321595"/>
    </source>
</evidence>
<name>A0A5B8XNS2_9DELT</name>
<keyword evidence="3" id="KW-1185">Reference proteome</keyword>
<dbReference type="Gene3D" id="3.40.50.300">
    <property type="entry name" value="P-loop containing nucleotide triphosphate hydrolases"/>
    <property type="match status" value="1"/>
</dbReference>
<sequence>MKNLISSGIRKLVKTQARYTPGTKTAKVIAVATVKGGVGKTTTSVNLACGLARFAEARVLLVDLDAQGHCSLSLASSLPTHKNPDRISDVILDDDERELLDVAVPSGIRRLDITLPDANLGEAEGRISQKIGKEFLLRDAIRITRTHYDYIVVDCPPNKGNLTLNAMLAADHIVVPTDLSPLAVQGADELLGTIQTVNSRLNHSINLLGIVLTRVDSRNVTMNEAILDQIKEAWGEHVFDTQIGINTALARAQLEGKPIYEFDGASRGAKHYEALTREVLSRLAH</sequence>
<dbReference type="OrthoDB" id="5523280at2"/>
<gene>
    <name evidence="2" type="ORF">FRD01_06475</name>
</gene>
<dbReference type="PANTHER" id="PTHR13696:SF99">
    <property type="entry name" value="COBYRINIC ACID AC-DIAMIDE SYNTHASE"/>
    <property type="match status" value="1"/>
</dbReference>
<dbReference type="EMBL" id="CP042467">
    <property type="protein sequence ID" value="QED26891.1"/>
    <property type="molecule type" value="Genomic_DNA"/>
</dbReference>
<accession>A0A5B8XNS2</accession>
<dbReference type="InterPro" id="IPR025669">
    <property type="entry name" value="AAA_dom"/>
</dbReference>
<dbReference type="CDD" id="cd02042">
    <property type="entry name" value="ParAB_family"/>
    <property type="match status" value="1"/>
</dbReference>
<dbReference type="InterPro" id="IPR027417">
    <property type="entry name" value="P-loop_NTPase"/>
</dbReference>
<dbReference type="Pfam" id="PF13614">
    <property type="entry name" value="AAA_31"/>
    <property type="match status" value="1"/>
</dbReference>
<dbReference type="InterPro" id="IPR050678">
    <property type="entry name" value="DNA_Partitioning_ATPase"/>
</dbReference>